<dbReference type="PANTHER" id="PTHR23024:SF643">
    <property type="entry name" value="AB HYDROLASE SUPERFAMILY PROTEIN B1A11.02"/>
    <property type="match status" value="1"/>
</dbReference>
<evidence type="ECO:0000259" key="1">
    <source>
        <dbReference type="Pfam" id="PF07859"/>
    </source>
</evidence>
<evidence type="ECO:0000313" key="2">
    <source>
        <dbReference type="EMBL" id="KAH8703028.1"/>
    </source>
</evidence>
<dbReference type="SUPFAM" id="SSF53474">
    <property type="entry name" value="alpha/beta-Hydrolases"/>
    <property type="match status" value="1"/>
</dbReference>
<dbReference type="Pfam" id="PF07859">
    <property type="entry name" value="Abhydrolase_3"/>
    <property type="match status" value="1"/>
</dbReference>
<dbReference type="Gene3D" id="3.40.50.1820">
    <property type="entry name" value="alpha/beta hydrolase"/>
    <property type="match status" value="1"/>
</dbReference>
<keyword evidence="2" id="KW-0378">Hydrolase</keyword>
<dbReference type="RefSeq" id="XP_046076046.1">
    <property type="nucleotide sequence ID" value="XM_046213525.1"/>
</dbReference>
<dbReference type="EMBL" id="JAJTJA010000002">
    <property type="protein sequence ID" value="KAH8703028.1"/>
    <property type="molecule type" value="Genomic_DNA"/>
</dbReference>
<dbReference type="AlphaFoldDB" id="A0AAD4KYN7"/>
<name>A0AAD4KYN7_9EURO</name>
<proteinExistence type="predicted"/>
<feature type="domain" description="Alpha/beta hydrolase fold-3" evidence="1">
    <location>
        <begin position="107"/>
        <end position="346"/>
    </location>
</feature>
<dbReference type="GeneID" id="70243812"/>
<dbReference type="Proteomes" id="UP001201262">
    <property type="component" value="Unassembled WGS sequence"/>
</dbReference>
<evidence type="ECO:0000313" key="3">
    <source>
        <dbReference type="Proteomes" id="UP001201262"/>
    </source>
</evidence>
<dbReference type="InterPro" id="IPR029058">
    <property type="entry name" value="AB_hydrolase_fold"/>
</dbReference>
<comment type="caution">
    <text evidence="2">The sequence shown here is derived from an EMBL/GenBank/DDBJ whole genome shotgun (WGS) entry which is preliminary data.</text>
</comment>
<dbReference type="InterPro" id="IPR050466">
    <property type="entry name" value="Carboxylest/Gibb_receptor"/>
</dbReference>
<organism evidence="2 3">
    <name type="scientific">Talaromyces proteolyticus</name>
    <dbReference type="NCBI Taxonomy" id="1131652"/>
    <lineage>
        <taxon>Eukaryota</taxon>
        <taxon>Fungi</taxon>
        <taxon>Dikarya</taxon>
        <taxon>Ascomycota</taxon>
        <taxon>Pezizomycotina</taxon>
        <taxon>Eurotiomycetes</taxon>
        <taxon>Eurotiomycetidae</taxon>
        <taxon>Eurotiales</taxon>
        <taxon>Trichocomaceae</taxon>
        <taxon>Talaromyces</taxon>
        <taxon>Talaromyces sect. Bacilispori</taxon>
    </lineage>
</organism>
<keyword evidence="3" id="KW-1185">Reference proteome</keyword>
<protein>
    <submittedName>
        <fullName evidence="2">Alpha/beta hydrolase fold-domain-containing protein</fullName>
    </submittedName>
</protein>
<reference evidence="2" key="1">
    <citation type="submission" date="2021-12" db="EMBL/GenBank/DDBJ databases">
        <title>Convergent genome expansion in fungi linked to evolution of root-endophyte symbiosis.</title>
        <authorList>
            <consortium name="DOE Joint Genome Institute"/>
            <person name="Ke Y.-H."/>
            <person name="Bonito G."/>
            <person name="Liao H.-L."/>
            <person name="Looney B."/>
            <person name="Rojas-Flechas A."/>
            <person name="Nash J."/>
            <person name="Hameed K."/>
            <person name="Schadt C."/>
            <person name="Martin F."/>
            <person name="Crous P.W."/>
            <person name="Miettinen O."/>
            <person name="Magnuson J.K."/>
            <person name="Labbe J."/>
            <person name="Jacobson D."/>
            <person name="Doktycz M.J."/>
            <person name="Veneault-Fourrey C."/>
            <person name="Kuo A."/>
            <person name="Mondo S."/>
            <person name="Calhoun S."/>
            <person name="Riley R."/>
            <person name="Ohm R."/>
            <person name="LaButti K."/>
            <person name="Andreopoulos B."/>
            <person name="Pangilinan J."/>
            <person name="Nolan M."/>
            <person name="Tritt A."/>
            <person name="Clum A."/>
            <person name="Lipzen A."/>
            <person name="Daum C."/>
            <person name="Barry K."/>
            <person name="Grigoriev I.V."/>
            <person name="Vilgalys R."/>
        </authorList>
    </citation>
    <scope>NUCLEOTIDE SEQUENCE</scope>
    <source>
        <strain evidence="2">PMI_201</strain>
    </source>
</reference>
<dbReference type="GO" id="GO:0016787">
    <property type="term" value="F:hydrolase activity"/>
    <property type="evidence" value="ECO:0007669"/>
    <property type="project" value="UniProtKB-KW"/>
</dbReference>
<gene>
    <name evidence="2" type="ORF">BGW36DRAFT_354467</name>
</gene>
<sequence>MDQAARVNDPERWDEFSPLDPELVEMLENGVQRRLPGIGSSASALAQTRAAWHQALRDDTDKLLAAASGDVTEAELFIPVQDGHKVRALLYRCHNSPEQENENKPLVIMIHGGGFCIGSPEMESAACIRTVQACRCVAVSLDYRLAPESKFPTAYEDCWDAIRWVKQQPFSLPDVLTGLHSNNCLQVIDNASALQVDLSQGFVLGGSSAGGHITIPLIHRARDIGLYPPITGVYLSAFPTLVPQAMTDKYQDLYKSRESLGRNANGSLSSKSIAFFDQVVSPDITSPLWNPLLWPTGHADLPPHFFQICGSDILRDEALIYERELRLDNQIQTRVIVYPGMPHIFWYSYPTHSLSSKFAENCTEGLKWLLDGRR</sequence>
<dbReference type="InterPro" id="IPR013094">
    <property type="entry name" value="AB_hydrolase_3"/>
</dbReference>
<dbReference type="PANTHER" id="PTHR23024">
    <property type="entry name" value="ARYLACETAMIDE DEACETYLASE"/>
    <property type="match status" value="1"/>
</dbReference>
<accession>A0AAD4KYN7</accession>